<evidence type="ECO:0000256" key="4">
    <source>
        <dbReference type="ARBA" id="ARBA00022729"/>
    </source>
</evidence>
<evidence type="ECO:0000256" key="6">
    <source>
        <dbReference type="SAM" id="SignalP"/>
    </source>
</evidence>
<comment type="caution">
    <text evidence="8">The sequence shown here is derived from an EMBL/GenBank/DDBJ whole genome shotgun (WGS) entry which is preliminary data.</text>
</comment>
<comment type="similarity">
    <text evidence="2">Belongs to the bacterial solute-binding protein 8 family.</text>
</comment>
<feature type="chain" id="PRO_5022163962" evidence="6">
    <location>
        <begin position="29"/>
        <end position="338"/>
    </location>
</feature>
<name>A0A553JZ71_9ACTN</name>
<evidence type="ECO:0000256" key="2">
    <source>
        <dbReference type="ARBA" id="ARBA00008814"/>
    </source>
</evidence>
<reference evidence="8 9" key="1">
    <citation type="submission" date="2019-07" db="EMBL/GenBank/DDBJ databases">
        <authorList>
            <person name="Zhou L.-Y."/>
        </authorList>
    </citation>
    <scope>NUCLEOTIDE SEQUENCE [LARGE SCALE GENOMIC DNA]</scope>
    <source>
        <strain evidence="8 9">YIM 101269</strain>
    </source>
</reference>
<comment type="subcellular location">
    <subcellularLocation>
        <location evidence="1">Cell envelope</location>
    </subcellularLocation>
</comment>
<dbReference type="InterPro" id="IPR002491">
    <property type="entry name" value="ABC_transptr_periplasmic_BD"/>
</dbReference>
<dbReference type="GO" id="GO:0030288">
    <property type="term" value="C:outer membrane-bounded periplasmic space"/>
    <property type="evidence" value="ECO:0007669"/>
    <property type="project" value="TreeGrafter"/>
</dbReference>
<dbReference type="PANTHER" id="PTHR30532:SF28">
    <property type="entry name" value="PETROBACTIN-BINDING PROTEIN YCLQ"/>
    <property type="match status" value="1"/>
</dbReference>
<dbReference type="EMBL" id="VKKG01000004">
    <property type="protein sequence ID" value="TRY17756.1"/>
    <property type="molecule type" value="Genomic_DNA"/>
</dbReference>
<dbReference type="SUPFAM" id="SSF53807">
    <property type="entry name" value="Helical backbone' metal receptor"/>
    <property type="match status" value="1"/>
</dbReference>
<protein>
    <submittedName>
        <fullName evidence="8">ABC transporter substrate-binding protein</fullName>
    </submittedName>
</protein>
<dbReference type="AlphaFoldDB" id="A0A553JZ71"/>
<evidence type="ECO:0000256" key="3">
    <source>
        <dbReference type="ARBA" id="ARBA00022448"/>
    </source>
</evidence>
<keyword evidence="4 6" id="KW-0732">Signal</keyword>
<feature type="domain" description="Fe/B12 periplasmic-binding" evidence="7">
    <location>
        <begin position="69"/>
        <end position="338"/>
    </location>
</feature>
<dbReference type="Gene3D" id="3.40.50.1980">
    <property type="entry name" value="Nitrogenase molybdenum iron protein domain"/>
    <property type="match status" value="2"/>
</dbReference>
<evidence type="ECO:0000313" key="8">
    <source>
        <dbReference type="EMBL" id="TRY17756.1"/>
    </source>
</evidence>
<feature type="signal peptide" evidence="6">
    <location>
        <begin position="1"/>
        <end position="28"/>
    </location>
</feature>
<dbReference type="GO" id="GO:1901678">
    <property type="term" value="P:iron coordination entity transport"/>
    <property type="evidence" value="ECO:0007669"/>
    <property type="project" value="UniProtKB-ARBA"/>
</dbReference>
<dbReference type="PROSITE" id="PS51257">
    <property type="entry name" value="PROKAR_LIPOPROTEIN"/>
    <property type="match status" value="1"/>
</dbReference>
<organism evidence="8 9">
    <name type="scientific">Tessaracoccus rhinocerotis</name>
    <dbReference type="NCBI Taxonomy" id="1689449"/>
    <lineage>
        <taxon>Bacteria</taxon>
        <taxon>Bacillati</taxon>
        <taxon>Actinomycetota</taxon>
        <taxon>Actinomycetes</taxon>
        <taxon>Propionibacteriales</taxon>
        <taxon>Propionibacteriaceae</taxon>
        <taxon>Tessaracoccus</taxon>
    </lineage>
</organism>
<keyword evidence="9" id="KW-1185">Reference proteome</keyword>
<feature type="compositionally biased region" description="Low complexity" evidence="5">
    <location>
        <begin position="24"/>
        <end position="40"/>
    </location>
</feature>
<dbReference type="PROSITE" id="PS50983">
    <property type="entry name" value="FE_B12_PBP"/>
    <property type="match status" value="1"/>
</dbReference>
<gene>
    <name evidence="8" type="ORF">FOJ82_10795</name>
</gene>
<dbReference type="Proteomes" id="UP000317638">
    <property type="component" value="Unassembled WGS sequence"/>
</dbReference>
<evidence type="ECO:0000313" key="9">
    <source>
        <dbReference type="Proteomes" id="UP000317638"/>
    </source>
</evidence>
<dbReference type="Pfam" id="PF01497">
    <property type="entry name" value="Peripla_BP_2"/>
    <property type="match status" value="1"/>
</dbReference>
<feature type="region of interest" description="Disordered" evidence="5">
    <location>
        <begin position="24"/>
        <end position="49"/>
    </location>
</feature>
<dbReference type="InterPro" id="IPR051313">
    <property type="entry name" value="Bact_iron-sidero_bind"/>
</dbReference>
<keyword evidence="3" id="KW-0813">Transport</keyword>
<evidence type="ECO:0000256" key="5">
    <source>
        <dbReference type="SAM" id="MobiDB-lite"/>
    </source>
</evidence>
<dbReference type="OrthoDB" id="63946at2"/>
<sequence length="338" mass="35480">MANLRTGIAALATIAALALGACSTPADADPADSQAPAEETTAADETTEAGTVEIEDNNGTLTVNVPPTSVVALDNRTFETLAAWGVELSAAARTLMPSTNPLKDDDSIPDLGNHREPNLELIVAAEPDLIVNGQRFTDFFDDIATLAPDAVQLNLEPREGEPFDAELKRQVTVLGQVFGKEAEAEALNGEFDASIEAVRAAYTEGETVMAVNVSGGNVGYIAPSLGRTLGPLFDIFGFTPALQVDGASDDHQGDDISVEAIADANPDWILVMDRDAAVSADDPEYKPAAQVIEESAALQGVTAVAEGNIIYMPADTYTNEGIQTYTEFFNALAEAFSA</sequence>
<dbReference type="PANTHER" id="PTHR30532">
    <property type="entry name" value="IRON III DICITRATE-BINDING PERIPLASMIC PROTEIN"/>
    <property type="match status" value="1"/>
</dbReference>
<evidence type="ECO:0000256" key="1">
    <source>
        <dbReference type="ARBA" id="ARBA00004196"/>
    </source>
</evidence>
<dbReference type="RefSeq" id="WP_143938496.1">
    <property type="nucleotide sequence ID" value="NZ_VKKG01000004.1"/>
</dbReference>
<evidence type="ECO:0000259" key="7">
    <source>
        <dbReference type="PROSITE" id="PS50983"/>
    </source>
</evidence>
<proteinExistence type="inferred from homology"/>
<accession>A0A553JZ71</accession>